<dbReference type="InterPro" id="IPR019606">
    <property type="entry name" value="GerMN"/>
</dbReference>
<gene>
    <name evidence="3" type="ORF">SAMN05421743_105149</name>
</gene>
<accession>A0A1H4BUH1</accession>
<keyword evidence="4" id="KW-1185">Reference proteome</keyword>
<dbReference type="PROSITE" id="PS51257">
    <property type="entry name" value="PROKAR_LIPOPROTEIN"/>
    <property type="match status" value="1"/>
</dbReference>
<reference evidence="3 4" key="1">
    <citation type="submission" date="2016-10" db="EMBL/GenBank/DDBJ databases">
        <authorList>
            <person name="de Groot N.N."/>
        </authorList>
    </citation>
    <scope>NUCLEOTIDE SEQUENCE [LARGE SCALE GENOMIC DNA]</scope>
    <source>
        <strain evidence="3 4">CCM7597</strain>
    </source>
</reference>
<feature type="domain" description="GerMN" evidence="2">
    <location>
        <begin position="253"/>
        <end position="341"/>
    </location>
</feature>
<organism evidence="3 4">
    <name type="scientific">Thalassobacillus cyri</name>
    <dbReference type="NCBI Taxonomy" id="571932"/>
    <lineage>
        <taxon>Bacteria</taxon>
        <taxon>Bacillati</taxon>
        <taxon>Bacillota</taxon>
        <taxon>Bacilli</taxon>
        <taxon>Bacillales</taxon>
        <taxon>Bacillaceae</taxon>
        <taxon>Thalassobacillus</taxon>
    </lineage>
</organism>
<dbReference type="Pfam" id="PF10646">
    <property type="entry name" value="Germane"/>
    <property type="match status" value="2"/>
</dbReference>
<evidence type="ECO:0000256" key="1">
    <source>
        <dbReference type="SAM" id="MobiDB-lite"/>
    </source>
</evidence>
<evidence type="ECO:0000313" key="3">
    <source>
        <dbReference type="EMBL" id="SEA51717.1"/>
    </source>
</evidence>
<feature type="domain" description="GerMN" evidence="2">
    <location>
        <begin position="101"/>
        <end position="191"/>
    </location>
</feature>
<dbReference type="AlphaFoldDB" id="A0A1H4BUH1"/>
<dbReference type="SMART" id="SM00909">
    <property type="entry name" value="Germane"/>
    <property type="match status" value="2"/>
</dbReference>
<name>A0A1H4BUH1_9BACI</name>
<dbReference type="Proteomes" id="UP000198584">
    <property type="component" value="Unassembled WGS sequence"/>
</dbReference>
<evidence type="ECO:0000259" key="2">
    <source>
        <dbReference type="SMART" id="SM00909"/>
    </source>
</evidence>
<feature type="region of interest" description="Disordered" evidence="1">
    <location>
        <begin position="51"/>
        <end position="72"/>
    </location>
</feature>
<evidence type="ECO:0000313" key="4">
    <source>
        <dbReference type="Proteomes" id="UP000198584"/>
    </source>
</evidence>
<feature type="compositionally biased region" description="Acidic residues" evidence="1">
    <location>
        <begin position="51"/>
        <end position="66"/>
    </location>
</feature>
<dbReference type="EMBL" id="FNQR01000005">
    <property type="protein sequence ID" value="SEA51717.1"/>
    <property type="molecule type" value="Genomic_DNA"/>
</dbReference>
<dbReference type="RefSeq" id="WP_342722297.1">
    <property type="nucleotide sequence ID" value="NZ_FNQR01000005.1"/>
</dbReference>
<sequence>MKMRVIGTLVIGLSSTLLLTGCFFEGEQSIEKMDAPQDVDYIDQNGEEAEMNAGETAEDTSEEASEEATGTTSRQLYLLDANGMVVPQTLELPNISSKEVATQSLQYLVKGGPVTELLPNGFEAVLPAGTEILGLNLKDGTMIVDVSKEFADYAPKDEQKILQAMTYTLTQFDSVERIKLWINGHEQEVMPVNGTPISSGVSRADGINVYASDDADPVDSKAVTLYYPAQNDNQEFYYVPVTTHLNTSNDQSYESIVKALVEGPAFDLPLLSAFNDEAELKGTSLEDGVLTLSFNEALLSNQEKQSVSKHVMKSLVMTMTEQADVEAVEVQVDGVDQVYSEEGSPYAEPVTRNDIIGADSL</sequence>
<proteinExistence type="predicted"/>
<protein>
    <submittedName>
        <fullName evidence="3">Germination protein M</fullName>
    </submittedName>
</protein>
<dbReference type="STRING" id="571932.SAMN05421743_105149"/>